<reference evidence="1 2" key="1">
    <citation type="journal article" date="2020" name="Harmful Algae">
        <title>Molecular and morphological characterization of a novel dihydroanatoxin-a producing Microcoleus species (cyanobacteria) from the Russian River, California, USA.</title>
        <authorList>
            <person name="Conklin K.Y."/>
            <person name="Stancheva R."/>
            <person name="Otten T.G."/>
            <person name="Fadness R."/>
            <person name="Boyer G.L."/>
            <person name="Read B."/>
            <person name="Zhang X."/>
            <person name="Sheath R.G."/>
        </authorList>
    </citation>
    <scope>NUCLEOTIDE SEQUENCE [LARGE SCALE GENOMIC DNA]</scope>
    <source>
        <strain evidence="1 2">PTRS2</strain>
    </source>
</reference>
<evidence type="ECO:0000313" key="1">
    <source>
        <dbReference type="EMBL" id="MEK0186492.1"/>
    </source>
</evidence>
<sequence>MAVITPGVGATITAPTAEGQAFQLLQWWQIQEENTSLNPLGQEYFTGSKNTDTNNKFFEGTWKIPATLSPSSLFTVVPQPLYSGLVFTPGTTPGTFTGATPTAYTLQVMLWLVNREINSQFNPDKFTNFTAQYDAATGLYEGKFKIPYLTTLLPNGATQDTARPYLL</sequence>
<dbReference type="RefSeq" id="WP_340541620.1">
    <property type="nucleotide sequence ID" value="NZ_JBBLXS010000222.1"/>
</dbReference>
<gene>
    <name evidence="1" type="ORF">WMG39_16780</name>
</gene>
<protein>
    <submittedName>
        <fullName evidence="1">Uncharacterized protein</fullName>
    </submittedName>
</protein>
<keyword evidence="2" id="KW-1185">Reference proteome</keyword>
<proteinExistence type="predicted"/>
<organism evidence="1 2">
    <name type="scientific">Microcoleus anatoxicus PTRS2</name>
    <dbReference type="NCBI Taxonomy" id="2705321"/>
    <lineage>
        <taxon>Bacteria</taxon>
        <taxon>Bacillati</taxon>
        <taxon>Cyanobacteriota</taxon>
        <taxon>Cyanophyceae</taxon>
        <taxon>Oscillatoriophycideae</taxon>
        <taxon>Oscillatoriales</taxon>
        <taxon>Microcoleaceae</taxon>
        <taxon>Microcoleus</taxon>
        <taxon>Microcoleus anatoxicus</taxon>
    </lineage>
</organism>
<dbReference type="Proteomes" id="UP001384579">
    <property type="component" value="Unassembled WGS sequence"/>
</dbReference>
<evidence type="ECO:0000313" key="2">
    <source>
        <dbReference type="Proteomes" id="UP001384579"/>
    </source>
</evidence>
<comment type="caution">
    <text evidence="1">The sequence shown here is derived from an EMBL/GenBank/DDBJ whole genome shotgun (WGS) entry which is preliminary data.</text>
</comment>
<dbReference type="EMBL" id="JBBLXS010000222">
    <property type="protein sequence ID" value="MEK0186492.1"/>
    <property type="molecule type" value="Genomic_DNA"/>
</dbReference>
<name>A0ABU8YPY6_9CYAN</name>
<accession>A0ABU8YPY6</accession>